<dbReference type="PANTHER" id="PTHR30469:SF33">
    <property type="entry name" value="SLR1207 PROTEIN"/>
    <property type="match status" value="1"/>
</dbReference>
<dbReference type="InterPro" id="IPR058625">
    <property type="entry name" value="MdtA-like_BSH"/>
</dbReference>
<feature type="compositionally biased region" description="Polar residues" evidence="4">
    <location>
        <begin position="486"/>
        <end position="496"/>
    </location>
</feature>
<dbReference type="GO" id="GO:0015562">
    <property type="term" value="F:efflux transmembrane transporter activity"/>
    <property type="evidence" value="ECO:0007669"/>
    <property type="project" value="TreeGrafter"/>
</dbReference>
<keyword evidence="5" id="KW-1133">Transmembrane helix</keyword>
<keyword evidence="2 3" id="KW-0175">Coiled coil</keyword>
<dbReference type="FunFam" id="2.40.30.170:FF:000010">
    <property type="entry name" value="Efflux RND transporter periplasmic adaptor subunit"/>
    <property type="match status" value="1"/>
</dbReference>
<sequence length="512" mass="54143">MSANRKASSNRLYRRIGIAVAVLALAAAAFWFWNQRKAAAAEGGYRTTQVERGNIRVAISATGTLSAISTVTVGSQISGQVTDVLVDFNDRVKKDQIIAKIDPSSYEAQIQQGSAAIASAQASLRQMQAALRNAELDYQRKADLGKQKLVAQSDVDLARAARDQAQAQVNSAQAQIRQQTASTQTTRINLGRTVIRSPVDGVVLTRTIEPGQTVAASLQAPELFKIAEDLAKMKIELAVDEADIGQVKVGQPVTFTADAFADRQFKGVVDQVRLSATTTNNVVTYPVVVTVDNSDGTLLPGLTVNAEIEVSRRNDVLKVSNAALRYKPTAEEGAAGPQGGPQVVQMRGGGMSEDLARVASGLKLNAQQQAAFDAAIQAMRERMAARMAPQSSGGGNGLFGRGGGPGGGGMRIVMGGSGGDLQAQIRQRMIERTTQQFAPFRATLSPEQQKQWDAQIAALVGAKRAPLYKLVDGKPQMTMVRVGASDGTSTEVSGPIQQGDEVVTGERAAAAK</sequence>
<dbReference type="GO" id="GO:0019898">
    <property type="term" value="C:extrinsic component of membrane"/>
    <property type="evidence" value="ECO:0007669"/>
    <property type="project" value="InterPro"/>
</dbReference>
<dbReference type="Gene3D" id="2.40.30.170">
    <property type="match status" value="1"/>
</dbReference>
<feature type="domain" description="Multidrug resistance protein MdtA-like barrel-sandwich hybrid" evidence="7">
    <location>
        <begin position="70"/>
        <end position="220"/>
    </location>
</feature>
<keyword evidence="5" id="KW-0812">Transmembrane</keyword>
<feature type="domain" description="YknX-like beta-barrel" evidence="8">
    <location>
        <begin position="233"/>
        <end position="308"/>
    </location>
</feature>
<dbReference type="Pfam" id="PF25876">
    <property type="entry name" value="HH_MFP_RND"/>
    <property type="match status" value="1"/>
</dbReference>
<dbReference type="SUPFAM" id="SSF111369">
    <property type="entry name" value="HlyD-like secretion proteins"/>
    <property type="match status" value="1"/>
</dbReference>
<evidence type="ECO:0000256" key="5">
    <source>
        <dbReference type="SAM" id="Phobius"/>
    </source>
</evidence>
<dbReference type="NCBIfam" id="TIGR01730">
    <property type="entry name" value="RND_mfp"/>
    <property type="match status" value="1"/>
</dbReference>
<feature type="domain" description="Multidrug resistance protein MdtA-like alpha-helical hairpin" evidence="6">
    <location>
        <begin position="118"/>
        <end position="190"/>
    </location>
</feature>
<dbReference type="InterPro" id="IPR058624">
    <property type="entry name" value="MdtA-like_HH"/>
</dbReference>
<keyword evidence="5" id="KW-0472">Membrane</keyword>
<feature type="region of interest" description="Disordered" evidence="4">
    <location>
        <begin position="485"/>
        <end position="512"/>
    </location>
</feature>
<protein>
    <submittedName>
        <fullName evidence="9">Efflux RND transporter periplasmic adaptor subunit</fullName>
    </submittedName>
</protein>
<evidence type="ECO:0000313" key="9">
    <source>
        <dbReference type="EMBL" id="TKR34090.1"/>
    </source>
</evidence>
<accession>A0A4U5JVV8</accession>
<dbReference type="Pfam" id="PF25990">
    <property type="entry name" value="Beta-barrel_YknX"/>
    <property type="match status" value="1"/>
</dbReference>
<gene>
    <name evidence="9" type="ORF">FCE95_07440</name>
</gene>
<dbReference type="AlphaFoldDB" id="A0A4U5JVV8"/>
<organism evidence="9 10">
    <name type="scientific">Luteimonas gilva</name>
    <dbReference type="NCBI Taxonomy" id="2572684"/>
    <lineage>
        <taxon>Bacteria</taxon>
        <taxon>Pseudomonadati</taxon>
        <taxon>Pseudomonadota</taxon>
        <taxon>Gammaproteobacteria</taxon>
        <taxon>Lysobacterales</taxon>
        <taxon>Lysobacteraceae</taxon>
        <taxon>Luteimonas</taxon>
    </lineage>
</organism>
<evidence type="ECO:0000259" key="8">
    <source>
        <dbReference type="Pfam" id="PF25990"/>
    </source>
</evidence>
<dbReference type="GO" id="GO:1990195">
    <property type="term" value="C:macrolide transmembrane transporter complex"/>
    <property type="evidence" value="ECO:0007669"/>
    <property type="project" value="InterPro"/>
</dbReference>
<reference evidence="9 10" key="1">
    <citation type="submission" date="2019-04" db="EMBL/GenBank/DDBJ databases">
        <title>Reference strain of H23.</title>
        <authorList>
            <person name="Luo X."/>
        </authorList>
    </citation>
    <scope>NUCLEOTIDE SEQUENCE [LARGE SCALE GENOMIC DNA]</scope>
    <source>
        <strain evidence="9 10">H23</strain>
    </source>
</reference>
<evidence type="ECO:0000313" key="10">
    <source>
        <dbReference type="Proteomes" id="UP000308707"/>
    </source>
</evidence>
<comment type="similarity">
    <text evidence="1">Belongs to the membrane fusion protein (MFP) (TC 8.A.1) family.</text>
</comment>
<evidence type="ECO:0000256" key="2">
    <source>
        <dbReference type="ARBA" id="ARBA00023054"/>
    </source>
</evidence>
<dbReference type="GO" id="GO:1990961">
    <property type="term" value="P:xenobiotic detoxification by transmembrane export across the plasma membrane"/>
    <property type="evidence" value="ECO:0007669"/>
    <property type="project" value="InterPro"/>
</dbReference>
<dbReference type="InterPro" id="IPR030190">
    <property type="entry name" value="MacA_alpha-hairpin_sf"/>
</dbReference>
<evidence type="ECO:0000256" key="1">
    <source>
        <dbReference type="ARBA" id="ARBA00009477"/>
    </source>
</evidence>
<dbReference type="InterPro" id="IPR058636">
    <property type="entry name" value="Beta-barrel_YknX"/>
</dbReference>
<proteinExistence type="inferred from homology"/>
<dbReference type="Pfam" id="PF25917">
    <property type="entry name" value="BSH_RND"/>
    <property type="match status" value="1"/>
</dbReference>
<dbReference type="EMBL" id="SZUA01000001">
    <property type="protein sequence ID" value="TKR34090.1"/>
    <property type="molecule type" value="Genomic_DNA"/>
</dbReference>
<dbReference type="GO" id="GO:0030313">
    <property type="term" value="C:cell envelope"/>
    <property type="evidence" value="ECO:0007669"/>
    <property type="project" value="UniProtKB-SubCell"/>
</dbReference>
<evidence type="ECO:0000256" key="4">
    <source>
        <dbReference type="SAM" id="MobiDB-lite"/>
    </source>
</evidence>
<name>A0A4U5JVV8_9GAMM</name>
<dbReference type="Gene3D" id="2.40.50.100">
    <property type="match status" value="1"/>
</dbReference>
<dbReference type="GO" id="GO:1990281">
    <property type="term" value="C:efflux pump complex"/>
    <property type="evidence" value="ECO:0007669"/>
    <property type="project" value="TreeGrafter"/>
</dbReference>
<feature type="coiled-coil region" evidence="3">
    <location>
        <begin position="117"/>
        <end position="182"/>
    </location>
</feature>
<dbReference type="OrthoDB" id="9791520at2"/>
<dbReference type="RefSeq" id="WP_137266293.1">
    <property type="nucleotide sequence ID" value="NZ_SZUA01000001.1"/>
</dbReference>
<evidence type="ECO:0000256" key="3">
    <source>
        <dbReference type="SAM" id="Coils"/>
    </source>
</evidence>
<feature type="transmembrane region" description="Helical" evidence="5">
    <location>
        <begin position="12"/>
        <end position="33"/>
    </location>
</feature>
<evidence type="ECO:0000259" key="7">
    <source>
        <dbReference type="Pfam" id="PF25917"/>
    </source>
</evidence>
<evidence type="ECO:0000259" key="6">
    <source>
        <dbReference type="Pfam" id="PF25876"/>
    </source>
</evidence>
<comment type="caution">
    <text evidence="9">The sequence shown here is derived from an EMBL/GenBank/DDBJ whole genome shotgun (WGS) entry which is preliminary data.</text>
</comment>
<dbReference type="PANTHER" id="PTHR30469">
    <property type="entry name" value="MULTIDRUG RESISTANCE PROTEIN MDTA"/>
    <property type="match status" value="1"/>
</dbReference>
<dbReference type="InterPro" id="IPR006143">
    <property type="entry name" value="RND_pump_MFP"/>
</dbReference>
<dbReference type="Proteomes" id="UP000308707">
    <property type="component" value="Unassembled WGS sequence"/>
</dbReference>
<dbReference type="Gene3D" id="6.10.140.1990">
    <property type="match status" value="1"/>
</dbReference>
<keyword evidence="10" id="KW-1185">Reference proteome</keyword>